<organism evidence="2 3">
    <name type="scientific">Hibiscus sabdariffa</name>
    <name type="common">roselle</name>
    <dbReference type="NCBI Taxonomy" id="183260"/>
    <lineage>
        <taxon>Eukaryota</taxon>
        <taxon>Viridiplantae</taxon>
        <taxon>Streptophyta</taxon>
        <taxon>Embryophyta</taxon>
        <taxon>Tracheophyta</taxon>
        <taxon>Spermatophyta</taxon>
        <taxon>Magnoliopsida</taxon>
        <taxon>eudicotyledons</taxon>
        <taxon>Gunneridae</taxon>
        <taxon>Pentapetalae</taxon>
        <taxon>rosids</taxon>
        <taxon>malvids</taxon>
        <taxon>Malvales</taxon>
        <taxon>Malvaceae</taxon>
        <taxon>Malvoideae</taxon>
        <taxon>Hibiscus</taxon>
    </lineage>
</organism>
<dbReference type="EMBL" id="JBBPBM010000019">
    <property type="protein sequence ID" value="KAK8554377.1"/>
    <property type="molecule type" value="Genomic_DNA"/>
</dbReference>
<accession>A0ABR2E8N2</accession>
<evidence type="ECO:0000313" key="3">
    <source>
        <dbReference type="Proteomes" id="UP001472677"/>
    </source>
</evidence>
<protein>
    <submittedName>
        <fullName evidence="2">Uncharacterized protein</fullName>
    </submittedName>
</protein>
<feature type="region of interest" description="Disordered" evidence="1">
    <location>
        <begin position="1"/>
        <end position="22"/>
    </location>
</feature>
<evidence type="ECO:0000313" key="2">
    <source>
        <dbReference type="EMBL" id="KAK8554377.1"/>
    </source>
</evidence>
<reference evidence="2 3" key="1">
    <citation type="journal article" date="2024" name="G3 (Bethesda)">
        <title>Genome assembly of Hibiscus sabdariffa L. provides insights into metabolisms of medicinal natural products.</title>
        <authorList>
            <person name="Kim T."/>
        </authorList>
    </citation>
    <scope>NUCLEOTIDE SEQUENCE [LARGE SCALE GENOMIC DNA]</scope>
    <source>
        <strain evidence="2">TK-2024</strain>
        <tissue evidence="2">Old leaves</tissue>
    </source>
</reference>
<dbReference type="Proteomes" id="UP001472677">
    <property type="component" value="Unassembled WGS sequence"/>
</dbReference>
<evidence type="ECO:0000256" key="1">
    <source>
        <dbReference type="SAM" id="MobiDB-lite"/>
    </source>
</evidence>
<comment type="caution">
    <text evidence="2">The sequence shown here is derived from an EMBL/GenBank/DDBJ whole genome shotgun (WGS) entry which is preliminary data.</text>
</comment>
<sequence>MGQRKSTSLDKFRAKGSINSTTKPPNLSLGTCFDPNVSHLHHCISEIPIERCCFLRSSIRVNYLPGFWVIIEPSIRSITAAPSLMLRMISASNTFCVDQSRGIRTFTSPLMGHLAFSFGRKPGLMAGSDPPPGVKL</sequence>
<keyword evidence="3" id="KW-1185">Reference proteome</keyword>
<proteinExistence type="predicted"/>
<name>A0ABR2E8N2_9ROSI</name>
<gene>
    <name evidence="2" type="ORF">V6N12_031341</name>
</gene>